<dbReference type="Gene3D" id="3.90.1150.10">
    <property type="entry name" value="Aspartate Aminotransferase, domain 1"/>
    <property type="match status" value="1"/>
</dbReference>
<dbReference type="PANTHER" id="PTHR30244">
    <property type="entry name" value="TRANSAMINASE"/>
    <property type="match status" value="1"/>
</dbReference>
<dbReference type="SUPFAM" id="SSF53383">
    <property type="entry name" value="PLP-dependent transferases"/>
    <property type="match status" value="1"/>
</dbReference>
<organism evidence="5 6">
    <name type="scientific">Methanocaldococcus villosus KIN24-T80</name>
    <dbReference type="NCBI Taxonomy" id="1069083"/>
    <lineage>
        <taxon>Archaea</taxon>
        <taxon>Methanobacteriati</taxon>
        <taxon>Methanobacteriota</taxon>
        <taxon>Methanomada group</taxon>
        <taxon>Methanococci</taxon>
        <taxon>Methanococcales</taxon>
        <taxon>Methanocaldococcaceae</taxon>
        <taxon>Methanocaldococcus</taxon>
    </lineage>
</organism>
<proteinExistence type="inferred from homology"/>
<dbReference type="InterPro" id="IPR015424">
    <property type="entry name" value="PyrdxlP-dep_Trfase"/>
</dbReference>
<evidence type="ECO:0000256" key="4">
    <source>
        <dbReference type="RuleBase" id="RU004508"/>
    </source>
</evidence>
<dbReference type="InterPro" id="IPR000653">
    <property type="entry name" value="DegT/StrS_aminotransferase"/>
</dbReference>
<dbReference type="EMBL" id="APMM01000046">
    <property type="protein sequence ID" value="ENN95791.1"/>
    <property type="molecule type" value="Genomic_DNA"/>
</dbReference>
<accession>N6VRK5</accession>
<sequence>MPEGIKNKILELVKEYYYKTYKKLPYNKVPVSGKVYDEKELQNIVEAALEGWWTEGKWCSIFEEKLKNFLNIDFALLVNSGSSANFIAIKTLTSIKLGDRKIKPGDEVITVAAGFPTTVNPIIEVGAIPVFVDVELGTYNAIVEQIQEAVSPKTKAIFLAHTLGNPFDVKAIKEICEDYNLWLIEDNCDALGSKYDGRYTGTFGDLATLSFYPAHHITTAEGGAVLTNDPQLYRIARSIRDWGRDCWCPTGKDNTCGRRFSWQLGKLPYGYDHKYIYSEIGYNLKMTDLQAAIGVAQMDKLGYFIKKRKENFEYLYNKLKEFEDYFILPKATENSEPSWFGFLLTIKDSSNINRTKFMQYLNDNGIGTRLLFGGNLIKQPYFVDYGIKYKQIRNLENTDIVMNNTFWIGVYPALEKGHLDYVYEVFKKYLDGVE</sequence>
<reference evidence="5 6" key="1">
    <citation type="journal article" date="2013" name="Genome Announc.">
        <title>Draft Genome Sequence of a Highly Flagellated, Fast-Swimming Archaeon, Methanocaldococcus villosus Strain KIN24-T80 (DSM 22612).</title>
        <authorList>
            <person name="Thennarasu S."/>
            <person name="Polireddy D."/>
            <person name="Antony A."/>
            <person name="Yada M.R."/>
            <person name="Algarawi S."/>
            <person name="Sivakumar N."/>
        </authorList>
    </citation>
    <scope>NUCLEOTIDE SEQUENCE [LARGE SCALE GENOMIC DNA]</scope>
    <source>
        <strain evidence="5 6">KIN24-T80</strain>
    </source>
</reference>
<dbReference type="PIRSF" id="PIRSF000390">
    <property type="entry name" value="PLP_StrS"/>
    <property type="match status" value="1"/>
</dbReference>
<dbReference type="InterPro" id="IPR015422">
    <property type="entry name" value="PyrdxlP-dep_Trfase_small"/>
</dbReference>
<dbReference type="GO" id="GO:0000271">
    <property type="term" value="P:polysaccharide biosynthetic process"/>
    <property type="evidence" value="ECO:0007669"/>
    <property type="project" value="TreeGrafter"/>
</dbReference>
<dbReference type="Pfam" id="PF01041">
    <property type="entry name" value="DegT_DnrJ_EryC1"/>
    <property type="match status" value="1"/>
</dbReference>
<keyword evidence="6" id="KW-1185">Reference proteome</keyword>
<protein>
    <submittedName>
        <fullName evidence="5">Lipopolysaccharide biosynthesis protein RfbH</fullName>
    </submittedName>
</protein>
<name>N6VRK5_9EURY</name>
<dbReference type="Gene3D" id="3.40.640.10">
    <property type="entry name" value="Type I PLP-dependent aspartate aminotransferase-like (Major domain)"/>
    <property type="match status" value="1"/>
</dbReference>
<gene>
    <name evidence="5" type="ORF">J422_05898</name>
</gene>
<dbReference type="AlphaFoldDB" id="N6VRK5"/>
<evidence type="ECO:0000256" key="1">
    <source>
        <dbReference type="ARBA" id="ARBA00001933"/>
    </source>
</evidence>
<dbReference type="FunFam" id="3.40.640.10:FF:000079">
    <property type="entry name" value="LPS biosynthesis protein"/>
    <property type="match status" value="1"/>
</dbReference>
<dbReference type="PANTHER" id="PTHR30244:SF34">
    <property type="entry name" value="DTDP-4-AMINO-4,6-DIDEOXYGALACTOSE TRANSAMINASE"/>
    <property type="match status" value="1"/>
</dbReference>
<comment type="similarity">
    <text evidence="3 4">Belongs to the DegT/DnrJ/EryC1 family.</text>
</comment>
<evidence type="ECO:0000313" key="5">
    <source>
        <dbReference type="EMBL" id="ENN95791.1"/>
    </source>
</evidence>
<dbReference type="OrthoDB" id="10355at2157"/>
<dbReference type="InterPro" id="IPR015421">
    <property type="entry name" value="PyrdxlP-dep_Trfase_major"/>
</dbReference>
<evidence type="ECO:0000256" key="3">
    <source>
        <dbReference type="ARBA" id="ARBA00037999"/>
    </source>
</evidence>
<dbReference type="GO" id="GO:0030170">
    <property type="term" value="F:pyridoxal phosphate binding"/>
    <property type="evidence" value="ECO:0007669"/>
    <property type="project" value="TreeGrafter"/>
</dbReference>
<dbReference type="Proteomes" id="UP000053695">
    <property type="component" value="Unassembled WGS sequence"/>
</dbReference>
<dbReference type="PATRIC" id="fig|1069083.5.peg.1150"/>
<evidence type="ECO:0000313" key="6">
    <source>
        <dbReference type="Proteomes" id="UP000053695"/>
    </source>
</evidence>
<dbReference type="NCBIfam" id="NF011936">
    <property type="entry name" value="PRK15407.1"/>
    <property type="match status" value="1"/>
</dbReference>
<evidence type="ECO:0000256" key="2">
    <source>
        <dbReference type="ARBA" id="ARBA00022898"/>
    </source>
</evidence>
<dbReference type="RefSeq" id="WP_004592962.1">
    <property type="nucleotide sequence ID" value="NZ_APMM01000046.1"/>
</dbReference>
<comment type="caution">
    <text evidence="5">The sequence shown here is derived from an EMBL/GenBank/DDBJ whole genome shotgun (WGS) entry which is preliminary data.</text>
</comment>
<dbReference type="CDD" id="cd00616">
    <property type="entry name" value="AHBA_syn"/>
    <property type="match status" value="1"/>
</dbReference>
<keyword evidence="2 4" id="KW-0663">Pyridoxal phosphate</keyword>
<dbReference type="GO" id="GO:0008483">
    <property type="term" value="F:transaminase activity"/>
    <property type="evidence" value="ECO:0007669"/>
    <property type="project" value="TreeGrafter"/>
</dbReference>
<dbReference type="STRING" id="1069083.GCA_000371805_00992"/>
<comment type="cofactor">
    <cofactor evidence="1">
        <name>pyridoxal 5'-phosphate</name>
        <dbReference type="ChEBI" id="CHEBI:597326"/>
    </cofactor>
</comment>